<dbReference type="OrthoDB" id="6195504at2"/>
<reference evidence="1 2" key="1">
    <citation type="submission" date="2014-08" db="EMBL/GenBank/DDBJ databases">
        <title>Whole genome shotgun sequence of Rhizobium rubi NBRC 13261.</title>
        <authorList>
            <person name="Katano-Makiyama Y."/>
            <person name="Hosoyama A."/>
            <person name="Hashimoto M."/>
            <person name="Hosoyama Y."/>
            <person name="Noguchi M."/>
            <person name="Tsuchikane K."/>
            <person name="Uohara A."/>
            <person name="Ohji S."/>
            <person name="Ichikawa N."/>
            <person name="Kimura A."/>
            <person name="Yamazoe A."/>
            <person name="Fujita N."/>
        </authorList>
    </citation>
    <scope>NUCLEOTIDE SEQUENCE [LARGE SCALE GENOMIC DNA]</scope>
    <source>
        <strain evidence="1 2">NBRC 13261</strain>
    </source>
</reference>
<comment type="caution">
    <text evidence="1">The sequence shown here is derived from an EMBL/GenBank/DDBJ whole genome shotgun (WGS) entry which is preliminary data.</text>
</comment>
<evidence type="ECO:0000313" key="1">
    <source>
        <dbReference type="EMBL" id="GAK71790.1"/>
    </source>
</evidence>
<name>A0A081CYP4_9HYPH</name>
<dbReference type="Pfam" id="PF06935">
    <property type="entry name" value="DUF1284"/>
    <property type="match status" value="1"/>
</dbReference>
<protein>
    <recommendedName>
        <fullName evidence="3">2Fe-2S ferredoxin</fullName>
    </recommendedName>
</protein>
<accession>A0A081CYP4</accession>
<evidence type="ECO:0000313" key="2">
    <source>
        <dbReference type="Proteomes" id="UP000028701"/>
    </source>
</evidence>
<dbReference type="InterPro" id="IPR009702">
    <property type="entry name" value="DUF1284"/>
</dbReference>
<dbReference type="AlphaFoldDB" id="A0A081CYP4"/>
<dbReference type="Proteomes" id="UP000028701">
    <property type="component" value="Unassembled WGS sequence"/>
</dbReference>
<proteinExistence type="predicted"/>
<organism evidence="1 2">
    <name type="scientific">Agrobacterium rubi TR3 = NBRC 13261</name>
    <dbReference type="NCBI Taxonomy" id="1368415"/>
    <lineage>
        <taxon>Bacteria</taxon>
        <taxon>Pseudomonadati</taxon>
        <taxon>Pseudomonadota</taxon>
        <taxon>Alphaproteobacteria</taxon>
        <taxon>Hyphomicrobiales</taxon>
        <taxon>Rhizobiaceae</taxon>
        <taxon>Rhizobium/Agrobacterium group</taxon>
        <taxon>Agrobacterium</taxon>
    </lineage>
</organism>
<dbReference type="RefSeq" id="WP_045231323.1">
    <property type="nucleotide sequence ID" value="NZ_BBJU01000020.1"/>
</dbReference>
<dbReference type="eggNOG" id="COG3543">
    <property type="taxonomic scope" value="Bacteria"/>
</dbReference>
<sequence length="148" mass="16210">MTVRLRAHHLLCMLTYLGKGYTQSFTVNYDRVAERLNGGEEIEIISGPDDICAPLLDDETAHCFRSSVQARDAHALAVASGWLGETLEIGSRITPDRALIEKLRSGFQQGHLRSACSGCEWIDLCDRVSASDFCGVKIAPQMVAAVSR</sequence>
<dbReference type="EMBL" id="BBJU01000020">
    <property type="protein sequence ID" value="GAK71790.1"/>
    <property type="molecule type" value="Genomic_DNA"/>
</dbReference>
<gene>
    <name evidence="1" type="ORF">RRU01S_20_00510</name>
</gene>
<evidence type="ECO:0008006" key="3">
    <source>
        <dbReference type="Google" id="ProtNLM"/>
    </source>
</evidence>